<feature type="coiled-coil region" evidence="4">
    <location>
        <begin position="275"/>
        <end position="302"/>
    </location>
</feature>
<feature type="region of interest" description="Disordered" evidence="5">
    <location>
        <begin position="1"/>
        <end position="20"/>
    </location>
</feature>
<feature type="domain" description="ABC transporter" evidence="6">
    <location>
        <begin position="373"/>
        <end position="562"/>
    </location>
</feature>
<dbReference type="GO" id="GO:0016887">
    <property type="term" value="F:ATP hydrolysis activity"/>
    <property type="evidence" value="ECO:0007669"/>
    <property type="project" value="InterPro"/>
</dbReference>
<dbReference type="Pfam" id="PF00005">
    <property type="entry name" value="ABC_tran"/>
    <property type="match status" value="2"/>
</dbReference>
<reference evidence="7 8" key="1">
    <citation type="submission" date="2016-06" db="EMBL/GenBank/DDBJ databases">
        <authorList>
            <person name="Olsen C.W."/>
            <person name="Carey S."/>
            <person name="Hinshaw L."/>
            <person name="Karasin A.I."/>
        </authorList>
    </citation>
    <scope>NUCLEOTIDE SEQUENCE [LARGE SCALE GENOMIC DNA]</scope>
    <source>
        <strain evidence="7 8">LZ-22</strain>
    </source>
</reference>
<evidence type="ECO:0000256" key="2">
    <source>
        <dbReference type="ARBA" id="ARBA00022741"/>
    </source>
</evidence>
<keyword evidence="4" id="KW-0175">Coiled coil</keyword>
<dbReference type="InterPro" id="IPR017871">
    <property type="entry name" value="ABC_transporter-like_CS"/>
</dbReference>
<dbReference type="EMBL" id="FMYF01000009">
    <property type="protein sequence ID" value="SDB93020.1"/>
    <property type="molecule type" value="Genomic_DNA"/>
</dbReference>
<dbReference type="SUPFAM" id="SSF52540">
    <property type="entry name" value="P-loop containing nucleoside triphosphate hydrolases"/>
    <property type="match status" value="2"/>
</dbReference>
<dbReference type="RefSeq" id="WP_092612131.1">
    <property type="nucleotide sequence ID" value="NZ_FMYF01000009.1"/>
</dbReference>
<gene>
    <name evidence="7" type="ORF">GA0111570_10996</name>
</gene>
<evidence type="ECO:0000256" key="5">
    <source>
        <dbReference type="SAM" id="MobiDB-lite"/>
    </source>
</evidence>
<dbReference type="PANTHER" id="PTHR19211:SF14">
    <property type="entry name" value="ATP-BINDING CASSETTE SUB-FAMILY F MEMBER 1"/>
    <property type="match status" value="1"/>
</dbReference>
<dbReference type="GO" id="GO:0005524">
    <property type="term" value="F:ATP binding"/>
    <property type="evidence" value="ECO:0007669"/>
    <property type="project" value="UniProtKB-KW"/>
</dbReference>
<organism evidence="7 8">
    <name type="scientific">Raineyella antarctica</name>
    <dbReference type="NCBI Taxonomy" id="1577474"/>
    <lineage>
        <taxon>Bacteria</taxon>
        <taxon>Bacillati</taxon>
        <taxon>Actinomycetota</taxon>
        <taxon>Actinomycetes</taxon>
        <taxon>Propionibacteriales</taxon>
        <taxon>Propionibacteriaceae</taxon>
        <taxon>Raineyella</taxon>
    </lineage>
</organism>
<dbReference type="InterPro" id="IPR027417">
    <property type="entry name" value="P-loop_NTPase"/>
</dbReference>
<keyword evidence="3 7" id="KW-0067">ATP-binding</keyword>
<accession>A0A1G6HFK3</accession>
<evidence type="ECO:0000256" key="1">
    <source>
        <dbReference type="ARBA" id="ARBA00022737"/>
    </source>
</evidence>
<keyword evidence="8" id="KW-1185">Reference proteome</keyword>
<dbReference type="InterPro" id="IPR050611">
    <property type="entry name" value="ABCF"/>
</dbReference>
<dbReference type="CDD" id="cd03221">
    <property type="entry name" value="ABCF_EF-3"/>
    <property type="match status" value="1"/>
</dbReference>
<dbReference type="AlphaFoldDB" id="A0A1G6HFK3"/>
<dbReference type="FunFam" id="3.40.50.300:FF:000011">
    <property type="entry name" value="Putative ABC transporter ATP-binding component"/>
    <property type="match status" value="1"/>
</dbReference>
<dbReference type="InterPro" id="IPR003439">
    <property type="entry name" value="ABC_transporter-like_ATP-bd"/>
</dbReference>
<name>A0A1G6HFK3_9ACTN</name>
<evidence type="ECO:0000256" key="3">
    <source>
        <dbReference type="ARBA" id="ARBA00022840"/>
    </source>
</evidence>
<dbReference type="Gene3D" id="3.40.50.300">
    <property type="entry name" value="P-loop containing nucleotide triphosphate hydrolases"/>
    <property type="match status" value="2"/>
</dbReference>
<proteinExistence type="predicted"/>
<protein>
    <submittedName>
        <fullName evidence="7">Macrolide transport system ATP-binding/permease protein</fullName>
    </submittedName>
</protein>
<dbReference type="OrthoDB" id="5592724at2"/>
<keyword evidence="1" id="KW-0677">Repeat</keyword>
<dbReference type="PROSITE" id="PS00211">
    <property type="entry name" value="ABC_TRANSPORTER_1"/>
    <property type="match status" value="1"/>
</dbReference>
<dbReference type="SMART" id="SM00382">
    <property type="entry name" value="AAA"/>
    <property type="match status" value="2"/>
</dbReference>
<sequence length="564" mass="60482">MSAALTPFATSAASGPDHLRVDGLSRSFPDRRVLTDVSFTVSSGERACLIGENGSGKSTLLRIVAGLDEPDAGTVSAPGRVGLFHQQPPFALDHTVAEALDDATAPLRELTRRVETEGEAMATGDPAATDRFQAALAEAERRQAWDLDHLLDRLVDGLGLAAIPRDRPATQLSGGEVSRLSLAWMLLRRPDTLLLDEPTNHLDERAATLVGELLTGWSGPVLMASHDRAFIDEVATTLLDLDPAPLRHASVRHDEDSPGSGFGVTRFSGSCTAYLARREAEHERWERQYRDEQEELGRLRGRVRDDHTVGHANREFHAVGVAKKFYSDRNAKVVARRVNDASTALERLEAGQVRKPPATLQFGGLAGRPSSRGRTPGAVLAATSVAVPGRLAATSVALAPDARLLVTGPNGAGKSTLLAVLAGALAPASGSVTRVGRLSVAMLGQDVVQRDPDRTVRETYRDAVGDRAEQRTPLRTFGLVAGRDEGRPVGTLSVGQARRLDLAILLAHPPDVLLLDEPTNHFSLLLTDELVASIPDYPGAVVVASHDRWLRRGWTGQEIGLGRD</sequence>
<evidence type="ECO:0000259" key="6">
    <source>
        <dbReference type="PROSITE" id="PS50893"/>
    </source>
</evidence>
<dbReference type="InterPro" id="IPR003593">
    <property type="entry name" value="AAA+_ATPase"/>
</dbReference>
<dbReference type="STRING" id="1577474.GA0111570_10996"/>
<evidence type="ECO:0000256" key="4">
    <source>
        <dbReference type="SAM" id="Coils"/>
    </source>
</evidence>
<dbReference type="PROSITE" id="PS50893">
    <property type="entry name" value="ABC_TRANSPORTER_2"/>
    <property type="match status" value="2"/>
</dbReference>
<feature type="domain" description="ABC transporter" evidence="6">
    <location>
        <begin position="19"/>
        <end position="268"/>
    </location>
</feature>
<dbReference type="Proteomes" id="UP000199086">
    <property type="component" value="Unassembled WGS sequence"/>
</dbReference>
<dbReference type="PANTHER" id="PTHR19211">
    <property type="entry name" value="ATP-BINDING TRANSPORT PROTEIN-RELATED"/>
    <property type="match status" value="1"/>
</dbReference>
<evidence type="ECO:0000313" key="8">
    <source>
        <dbReference type="Proteomes" id="UP000199086"/>
    </source>
</evidence>
<keyword evidence="2" id="KW-0547">Nucleotide-binding</keyword>
<evidence type="ECO:0000313" key="7">
    <source>
        <dbReference type="EMBL" id="SDB93020.1"/>
    </source>
</evidence>